<organism evidence="1 2">
    <name type="scientific">Parazoarcus communis</name>
    <dbReference type="NCBI Taxonomy" id="41977"/>
    <lineage>
        <taxon>Bacteria</taxon>
        <taxon>Pseudomonadati</taxon>
        <taxon>Pseudomonadota</taxon>
        <taxon>Betaproteobacteria</taxon>
        <taxon>Rhodocyclales</taxon>
        <taxon>Zoogloeaceae</taxon>
        <taxon>Parazoarcus</taxon>
    </lineage>
</organism>
<name>A0A2U8H339_9RHOO</name>
<reference evidence="1 2" key="1">
    <citation type="submission" date="2017-06" db="EMBL/GenBank/DDBJ databases">
        <title>Azoarcus sp. TSNA42 complete genome sequence.</title>
        <authorList>
            <person name="Woo J.-H."/>
            <person name="Kim H.-S."/>
        </authorList>
    </citation>
    <scope>NUCLEOTIDE SEQUENCE [LARGE SCALE GENOMIC DNA]</scope>
    <source>
        <strain evidence="1 2">TSNA42</strain>
    </source>
</reference>
<dbReference type="EMBL" id="CP022188">
    <property type="protein sequence ID" value="AWI79155.1"/>
    <property type="molecule type" value="Genomic_DNA"/>
</dbReference>
<dbReference type="Proteomes" id="UP000244902">
    <property type="component" value="Chromosome"/>
</dbReference>
<gene>
    <name evidence="1" type="ORF">CEW87_07130</name>
</gene>
<evidence type="ECO:0000313" key="2">
    <source>
        <dbReference type="Proteomes" id="UP000244902"/>
    </source>
</evidence>
<dbReference type="AlphaFoldDB" id="A0A2U8H339"/>
<evidence type="ECO:0000313" key="1">
    <source>
        <dbReference type="EMBL" id="AWI79155.1"/>
    </source>
</evidence>
<proteinExistence type="predicted"/>
<sequence length="77" mass="8703">MLFEMAGSHRLLVNLEGELASQPDLFSKLNHIYDLPFYALPHPQGGLVVMNMRNIVALTYLPGLKEYPKGYLPAERC</sequence>
<accession>A0A2U8H339</accession>
<protein>
    <submittedName>
        <fullName evidence="1">Uncharacterized protein</fullName>
    </submittedName>
</protein>